<dbReference type="PANTHER" id="PTHR43630:SF2">
    <property type="entry name" value="GLYCOSYLTRANSFERASE"/>
    <property type="match status" value="1"/>
</dbReference>
<feature type="domain" description="Glycosyltransferase 2-like" evidence="2">
    <location>
        <begin position="12"/>
        <end position="123"/>
    </location>
</feature>
<feature type="transmembrane region" description="Helical" evidence="1">
    <location>
        <begin position="259"/>
        <end position="280"/>
    </location>
</feature>
<evidence type="ECO:0000313" key="4">
    <source>
        <dbReference type="Proteomes" id="UP000034617"/>
    </source>
</evidence>
<dbReference type="InterPro" id="IPR029044">
    <property type="entry name" value="Nucleotide-diphossugar_trans"/>
</dbReference>
<proteinExistence type="predicted"/>
<gene>
    <name evidence="3" type="ORF">UW22_C0001G0055</name>
</gene>
<accession>A0A0G1JUM3</accession>
<name>A0A0G1JUM3_9BACT</name>
<evidence type="ECO:0000259" key="2">
    <source>
        <dbReference type="Pfam" id="PF00535"/>
    </source>
</evidence>
<sequence>MLHVMRDKCVVSVIIPARNEESHIRACIRSVHKQTYAHVETVVVDNASTDATKAIAKKLGARVYDKGPERSAQRNFGVSKATGTYFVFIDADMELTPKVIEECVEAMQKSQKGTAPYQAMVIPEKSKGKNFLAKCKALERTYYEGVEWIEAARFYKRSAFIRLGGYDETLTGPEDFDLPQKLKASYGHAAIGRISAYIIHNEDNISLWALLKKKYYYGKRMYAYSRKTENRFISLRQANLFSRLSLFFSDSDRLFKQPAIGVGMLVMKIMETTALFLGYIRGRFA</sequence>
<evidence type="ECO:0000313" key="3">
    <source>
        <dbReference type="EMBL" id="KKT39144.1"/>
    </source>
</evidence>
<reference evidence="3 4" key="1">
    <citation type="journal article" date="2015" name="Nature">
        <title>rRNA introns, odd ribosomes, and small enigmatic genomes across a large radiation of phyla.</title>
        <authorList>
            <person name="Brown C.T."/>
            <person name="Hug L.A."/>
            <person name="Thomas B.C."/>
            <person name="Sharon I."/>
            <person name="Castelle C.J."/>
            <person name="Singh A."/>
            <person name="Wilkins M.J."/>
            <person name="Williams K.H."/>
            <person name="Banfield J.F."/>
        </authorList>
    </citation>
    <scope>NUCLEOTIDE SEQUENCE [LARGE SCALE GENOMIC DNA]</scope>
</reference>
<keyword evidence="1" id="KW-0472">Membrane</keyword>
<dbReference type="Proteomes" id="UP000034617">
    <property type="component" value="Unassembled WGS sequence"/>
</dbReference>
<keyword evidence="1" id="KW-0812">Transmembrane</keyword>
<dbReference type="SUPFAM" id="SSF53448">
    <property type="entry name" value="Nucleotide-diphospho-sugar transferases"/>
    <property type="match status" value="1"/>
</dbReference>
<evidence type="ECO:0000256" key="1">
    <source>
        <dbReference type="SAM" id="Phobius"/>
    </source>
</evidence>
<organism evidence="3 4">
    <name type="scientific">Candidatus Gottesmanbacteria bacterium GW2011_GWB1_44_11c</name>
    <dbReference type="NCBI Taxonomy" id="1618447"/>
    <lineage>
        <taxon>Bacteria</taxon>
        <taxon>Candidatus Gottesmaniibacteriota</taxon>
    </lineage>
</organism>
<protein>
    <submittedName>
        <fullName evidence="3">Putative beta-1,3-galactosyltransferase</fullName>
    </submittedName>
</protein>
<comment type="caution">
    <text evidence="3">The sequence shown here is derived from an EMBL/GenBank/DDBJ whole genome shotgun (WGS) entry which is preliminary data.</text>
</comment>
<dbReference type="Pfam" id="PF00535">
    <property type="entry name" value="Glycos_transf_2"/>
    <property type="match status" value="1"/>
</dbReference>
<dbReference type="AlphaFoldDB" id="A0A0G1JUM3"/>
<dbReference type="Gene3D" id="3.90.550.10">
    <property type="entry name" value="Spore Coat Polysaccharide Biosynthesis Protein SpsA, Chain A"/>
    <property type="match status" value="1"/>
</dbReference>
<keyword evidence="3" id="KW-0808">Transferase</keyword>
<keyword evidence="3" id="KW-0328">Glycosyltransferase</keyword>
<keyword evidence="1" id="KW-1133">Transmembrane helix</keyword>
<dbReference type="PANTHER" id="PTHR43630">
    <property type="entry name" value="POLY-BETA-1,6-N-ACETYL-D-GLUCOSAMINE SYNTHASE"/>
    <property type="match status" value="1"/>
</dbReference>
<dbReference type="EMBL" id="LCHM01000001">
    <property type="protein sequence ID" value="KKT39144.1"/>
    <property type="molecule type" value="Genomic_DNA"/>
</dbReference>
<dbReference type="InterPro" id="IPR001173">
    <property type="entry name" value="Glyco_trans_2-like"/>
</dbReference>
<dbReference type="GO" id="GO:0016757">
    <property type="term" value="F:glycosyltransferase activity"/>
    <property type="evidence" value="ECO:0007669"/>
    <property type="project" value="UniProtKB-KW"/>
</dbReference>